<sequence>MASNKNAVTTAVLLCVVLSLTGCTALFGEPATIRCSSETRSDGEAVISGFTATGHDESVYLVVPAIPEQLDRFNVSRIAVYDRSGDLEYDIPVREDSFSMNKMEVSQVSDGEIPFVVNIGEAPQHSWYRVVVYNGSGGTVQTTTGGFNCYSDKSLSP</sequence>
<evidence type="ECO:0000313" key="1">
    <source>
        <dbReference type="EMBL" id="MFD1588478.1"/>
    </source>
</evidence>
<protein>
    <recommendedName>
        <fullName evidence="3">Lipoprotein</fullName>
    </recommendedName>
</protein>
<reference evidence="1 2" key="1">
    <citation type="journal article" date="2019" name="Int. J. Syst. Evol. Microbiol.">
        <title>The Global Catalogue of Microorganisms (GCM) 10K type strain sequencing project: providing services to taxonomists for standard genome sequencing and annotation.</title>
        <authorList>
            <consortium name="The Broad Institute Genomics Platform"/>
            <consortium name="The Broad Institute Genome Sequencing Center for Infectious Disease"/>
            <person name="Wu L."/>
            <person name="Ma J."/>
        </authorList>
    </citation>
    <scope>NUCLEOTIDE SEQUENCE [LARGE SCALE GENOMIC DNA]</scope>
    <source>
        <strain evidence="1 2">CGMCC 1.12125</strain>
    </source>
</reference>
<dbReference type="Proteomes" id="UP001597119">
    <property type="component" value="Unassembled WGS sequence"/>
</dbReference>
<dbReference type="EMBL" id="JBHUDJ010000013">
    <property type="protein sequence ID" value="MFD1588478.1"/>
    <property type="molecule type" value="Genomic_DNA"/>
</dbReference>
<keyword evidence="2" id="KW-1185">Reference proteome</keyword>
<organism evidence="1 2">
    <name type="scientific">Halorientalis brevis</name>
    <dbReference type="NCBI Taxonomy" id="1126241"/>
    <lineage>
        <taxon>Archaea</taxon>
        <taxon>Methanobacteriati</taxon>
        <taxon>Methanobacteriota</taxon>
        <taxon>Stenosarchaea group</taxon>
        <taxon>Halobacteria</taxon>
        <taxon>Halobacteriales</taxon>
        <taxon>Haloarculaceae</taxon>
        <taxon>Halorientalis</taxon>
    </lineage>
</organism>
<evidence type="ECO:0008006" key="3">
    <source>
        <dbReference type="Google" id="ProtNLM"/>
    </source>
</evidence>
<gene>
    <name evidence="1" type="ORF">ACFR9U_15975</name>
</gene>
<evidence type="ECO:0000313" key="2">
    <source>
        <dbReference type="Proteomes" id="UP001597119"/>
    </source>
</evidence>
<dbReference type="RefSeq" id="WP_247381930.1">
    <property type="nucleotide sequence ID" value="NZ_JALLGV010000013.1"/>
</dbReference>
<proteinExistence type="predicted"/>
<dbReference type="AlphaFoldDB" id="A0ABD6CE30"/>
<name>A0ABD6CE30_9EURY</name>
<accession>A0ABD6CE30</accession>
<dbReference type="PROSITE" id="PS51257">
    <property type="entry name" value="PROKAR_LIPOPROTEIN"/>
    <property type="match status" value="1"/>
</dbReference>
<comment type="caution">
    <text evidence="1">The sequence shown here is derived from an EMBL/GenBank/DDBJ whole genome shotgun (WGS) entry which is preliminary data.</text>
</comment>